<name>A0A382Y3G9_9ZZZZ</name>
<feature type="non-terminal residue" evidence="2">
    <location>
        <position position="1"/>
    </location>
</feature>
<reference evidence="2" key="1">
    <citation type="submission" date="2018-05" db="EMBL/GenBank/DDBJ databases">
        <authorList>
            <person name="Lanie J.A."/>
            <person name="Ng W.-L."/>
            <person name="Kazmierczak K.M."/>
            <person name="Andrzejewski T.M."/>
            <person name="Davidsen T.M."/>
            <person name="Wayne K.J."/>
            <person name="Tettelin H."/>
            <person name="Glass J.I."/>
            <person name="Rusch D."/>
            <person name="Podicherti R."/>
            <person name="Tsui H.-C.T."/>
            <person name="Winkler M.E."/>
        </authorList>
    </citation>
    <scope>NUCLEOTIDE SEQUENCE</scope>
</reference>
<gene>
    <name evidence="2" type="ORF">METZ01_LOCUS430443</name>
</gene>
<accession>A0A382Y3G9</accession>
<dbReference type="AlphaFoldDB" id="A0A382Y3G9"/>
<dbReference type="InterPro" id="IPR001173">
    <property type="entry name" value="Glyco_trans_2-like"/>
</dbReference>
<dbReference type="PANTHER" id="PTHR10859:SF91">
    <property type="entry name" value="DOLICHYL-PHOSPHATE BETA-GLUCOSYLTRANSFERASE"/>
    <property type="match status" value="1"/>
</dbReference>
<dbReference type="GO" id="GO:0006487">
    <property type="term" value="P:protein N-linked glycosylation"/>
    <property type="evidence" value="ECO:0007669"/>
    <property type="project" value="TreeGrafter"/>
</dbReference>
<feature type="domain" description="Glycosyltransferase 2-like" evidence="1">
    <location>
        <begin position="10"/>
        <end position="176"/>
    </location>
</feature>
<dbReference type="EMBL" id="UINC01172491">
    <property type="protein sequence ID" value="SVD77589.1"/>
    <property type="molecule type" value="Genomic_DNA"/>
</dbReference>
<organism evidence="2">
    <name type="scientific">marine metagenome</name>
    <dbReference type="NCBI Taxonomy" id="408172"/>
    <lineage>
        <taxon>unclassified sequences</taxon>
        <taxon>metagenomes</taxon>
        <taxon>ecological metagenomes</taxon>
    </lineage>
</organism>
<evidence type="ECO:0000313" key="2">
    <source>
        <dbReference type="EMBL" id="SVD77589.1"/>
    </source>
</evidence>
<proteinExistence type="predicted"/>
<dbReference type="SUPFAM" id="SSF53448">
    <property type="entry name" value="Nucleotide-diphospho-sugar transferases"/>
    <property type="match status" value="1"/>
</dbReference>
<dbReference type="Gene3D" id="3.90.550.10">
    <property type="entry name" value="Spore Coat Polysaccharide Biosynthesis Protein SpsA, Chain A"/>
    <property type="match status" value="1"/>
</dbReference>
<feature type="non-terminal residue" evidence="2">
    <location>
        <position position="228"/>
    </location>
</feature>
<sequence length="228" mass="26341">LSIKNIKIDVILPVFNESEVLEKQLRILKDYLNHNNYHSYIIYLTVVDNGSTDQTQEVAKKLLKNKLLDNYIRIPEKGRGRALKIAMKKSKANVFCYMDIDLSTDLQHFFPLINGIIIDNYDISIGSRLSNGSEVIGRKKIREITSRSYNIIVKILFPKSRIDDMQCGFKAISREKAQILLPLVKNNFWFFDTELLLLSRKLNLQIKQLPVKWIDDPSSSVNILKTAI</sequence>
<protein>
    <recommendedName>
        <fullName evidence="1">Glycosyltransferase 2-like domain-containing protein</fullName>
    </recommendedName>
</protein>
<dbReference type="InterPro" id="IPR029044">
    <property type="entry name" value="Nucleotide-diphossugar_trans"/>
</dbReference>
<evidence type="ECO:0000259" key="1">
    <source>
        <dbReference type="Pfam" id="PF00535"/>
    </source>
</evidence>
<dbReference type="Pfam" id="PF00535">
    <property type="entry name" value="Glycos_transf_2"/>
    <property type="match status" value="1"/>
</dbReference>
<dbReference type="PANTHER" id="PTHR10859">
    <property type="entry name" value="GLYCOSYL TRANSFERASE"/>
    <property type="match status" value="1"/>
</dbReference>